<gene>
    <name evidence="2" type="ORF">AB852_22415</name>
</gene>
<name>A0A1Q4V4L2_9ACTN</name>
<proteinExistence type="predicted"/>
<dbReference type="EMBL" id="LFBV01000006">
    <property type="protein sequence ID" value="OKH92751.1"/>
    <property type="molecule type" value="Genomic_DNA"/>
</dbReference>
<feature type="region of interest" description="Disordered" evidence="1">
    <location>
        <begin position="1"/>
        <end position="72"/>
    </location>
</feature>
<feature type="compositionally biased region" description="Pro residues" evidence="1">
    <location>
        <begin position="1"/>
        <end position="21"/>
    </location>
</feature>
<evidence type="ECO:0000256" key="1">
    <source>
        <dbReference type="SAM" id="MobiDB-lite"/>
    </source>
</evidence>
<evidence type="ECO:0000313" key="3">
    <source>
        <dbReference type="Proteomes" id="UP000186455"/>
    </source>
</evidence>
<dbReference type="AlphaFoldDB" id="A0A1Q4V4L2"/>
<dbReference type="STRING" id="1048205.AB852_22415"/>
<sequence>MRATPAPPGPAPEPSPRPDPPLYHELLAQWTERGRTLPGHPDPEWDRLTAPLVRPGEFGGTGAAGAPRGGGR</sequence>
<reference evidence="2 3" key="1">
    <citation type="submission" date="2015-06" db="EMBL/GenBank/DDBJ databases">
        <title>Cloning and characterization of the uncialamcin biosynthetic gene cluster.</title>
        <authorList>
            <person name="Yan X."/>
            <person name="Huang T."/>
            <person name="Ge H."/>
            <person name="Shen B."/>
        </authorList>
    </citation>
    <scope>NUCLEOTIDE SEQUENCE [LARGE SCALE GENOMIC DNA]</scope>
    <source>
        <strain evidence="2 3">DCA2648</strain>
    </source>
</reference>
<dbReference type="Proteomes" id="UP000186455">
    <property type="component" value="Unassembled WGS sequence"/>
</dbReference>
<organism evidence="2 3">
    <name type="scientific">Streptomyces uncialis</name>
    <dbReference type="NCBI Taxonomy" id="1048205"/>
    <lineage>
        <taxon>Bacteria</taxon>
        <taxon>Bacillati</taxon>
        <taxon>Actinomycetota</taxon>
        <taxon>Actinomycetes</taxon>
        <taxon>Kitasatosporales</taxon>
        <taxon>Streptomycetaceae</taxon>
        <taxon>Streptomyces</taxon>
    </lineage>
</organism>
<evidence type="ECO:0000313" key="2">
    <source>
        <dbReference type="EMBL" id="OKH92751.1"/>
    </source>
</evidence>
<comment type="caution">
    <text evidence="2">The sequence shown here is derived from an EMBL/GenBank/DDBJ whole genome shotgun (WGS) entry which is preliminary data.</text>
</comment>
<protein>
    <submittedName>
        <fullName evidence="2">Uncharacterized protein</fullName>
    </submittedName>
</protein>
<accession>A0A1Q4V4L2</accession>
<feature type="compositionally biased region" description="Gly residues" evidence="1">
    <location>
        <begin position="57"/>
        <end position="72"/>
    </location>
</feature>
<keyword evidence="3" id="KW-1185">Reference proteome</keyword>